<protein>
    <submittedName>
        <fullName evidence="1">Uncharacterized protein</fullName>
    </submittedName>
</protein>
<dbReference type="Proteomes" id="UP000515570">
    <property type="component" value="Chromosome"/>
</dbReference>
<accession>A0A7G5FIU5</accession>
<name>A0A7G5FIU5_9CORY</name>
<gene>
    <name evidence="1" type="ORF">HW450_11330</name>
</gene>
<sequence>MEEKELEDVQLFDAKLRHRELTQEVYDIGDEVVEYIEHLMEAIADWDSELVEDCHAEFTEIVEEARNDSRRVVAELAGLRQALTSGLRSGTVSVRAKREKGVATPDSLAMSDLSDAFPLGAPAPIREMTAAMNGRSQAILDRLREVNDWILDQTAVVADDLDALSLPVVFSRTQRIVDTTIECWFNAVAKQHPEYARNMRGSNPPKFLAERARIDAIVAKVAAKRAKGRAS</sequence>
<evidence type="ECO:0000313" key="2">
    <source>
        <dbReference type="Proteomes" id="UP000515570"/>
    </source>
</evidence>
<proteinExistence type="predicted"/>
<keyword evidence="2" id="KW-1185">Reference proteome</keyword>
<dbReference type="EMBL" id="CP059833">
    <property type="protein sequence ID" value="QMV86536.1"/>
    <property type="molecule type" value="Genomic_DNA"/>
</dbReference>
<dbReference type="AlphaFoldDB" id="A0A7G5FIU5"/>
<organism evidence="1 2">
    <name type="scientific">Corynebacterium hindlerae</name>
    <dbReference type="NCBI Taxonomy" id="699041"/>
    <lineage>
        <taxon>Bacteria</taxon>
        <taxon>Bacillati</taxon>
        <taxon>Actinomycetota</taxon>
        <taxon>Actinomycetes</taxon>
        <taxon>Mycobacteriales</taxon>
        <taxon>Corynebacteriaceae</taxon>
        <taxon>Corynebacterium</taxon>
    </lineage>
</organism>
<reference evidence="1 2" key="1">
    <citation type="submission" date="2020-07" db="EMBL/GenBank/DDBJ databases">
        <title>non toxigenic Corynebacterium sp. nov from a clinical source.</title>
        <authorList>
            <person name="Bernier A.-M."/>
            <person name="Bernard K."/>
        </authorList>
    </citation>
    <scope>NUCLEOTIDE SEQUENCE [LARGE SCALE GENOMIC DNA]</scope>
    <source>
        <strain evidence="2">NML 93-0612</strain>
    </source>
</reference>
<evidence type="ECO:0000313" key="1">
    <source>
        <dbReference type="EMBL" id="QMV86536.1"/>
    </source>
</evidence>